<organism evidence="2 3">
    <name type="scientific">Haloferax chudinovii</name>
    <dbReference type="NCBI Taxonomy" id="1109010"/>
    <lineage>
        <taxon>Archaea</taxon>
        <taxon>Methanobacteriati</taxon>
        <taxon>Methanobacteriota</taxon>
        <taxon>Stenosarchaea group</taxon>
        <taxon>Halobacteria</taxon>
        <taxon>Halobacteriales</taxon>
        <taxon>Haloferacaceae</taxon>
        <taxon>Haloferax</taxon>
    </lineage>
</organism>
<gene>
    <name evidence="2" type="ORF">ACFQI8_03755</name>
</gene>
<sequence length="64" mass="6606">MDPTESGDALSRRLAGRTRGRGLSLFCLVGFAACFSPPDSTTFALYAAPPAVGLGVAVAWVEFG</sequence>
<keyword evidence="1" id="KW-1133">Transmembrane helix</keyword>
<evidence type="ECO:0000313" key="2">
    <source>
        <dbReference type="EMBL" id="MFC7128508.1"/>
    </source>
</evidence>
<comment type="caution">
    <text evidence="2">The sequence shown here is derived from an EMBL/GenBank/DDBJ whole genome shotgun (WGS) entry which is preliminary data.</text>
</comment>
<feature type="transmembrane region" description="Helical" evidence="1">
    <location>
        <begin position="44"/>
        <end position="63"/>
    </location>
</feature>
<keyword evidence="3" id="KW-1185">Reference proteome</keyword>
<evidence type="ECO:0000256" key="1">
    <source>
        <dbReference type="SAM" id="Phobius"/>
    </source>
</evidence>
<dbReference type="EMBL" id="JBHTAB010000001">
    <property type="protein sequence ID" value="MFC7128508.1"/>
    <property type="molecule type" value="Genomic_DNA"/>
</dbReference>
<dbReference type="Proteomes" id="UP001596460">
    <property type="component" value="Unassembled WGS sequence"/>
</dbReference>
<keyword evidence="1" id="KW-0472">Membrane</keyword>
<reference evidence="2 3" key="1">
    <citation type="journal article" date="2019" name="Int. J. Syst. Evol. Microbiol.">
        <title>The Global Catalogue of Microorganisms (GCM) 10K type strain sequencing project: providing services to taxonomists for standard genome sequencing and annotation.</title>
        <authorList>
            <consortium name="The Broad Institute Genomics Platform"/>
            <consortium name="The Broad Institute Genome Sequencing Center for Infectious Disease"/>
            <person name="Wu L."/>
            <person name="Ma J."/>
        </authorList>
    </citation>
    <scope>NUCLEOTIDE SEQUENCE [LARGE SCALE GENOMIC DNA]</scope>
    <source>
        <strain evidence="2 3">DSM 26526</strain>
    </source>
</reference>
<proteinExistence type="predicted"/>
<name>A0ABD5XH98_9EURY</name>
<keyword evidence="1" id="KW-0812">Transmembrane</keyword>
<evidence type="ECO:0000313" key="3">
    <source>
        <dbReference type="Proteomes" id="UP001596460"/>
    </source>
</evidence>
<dbReference type="AlphaFoldDB" id="A0ABD5XH98"/>
<accession>A0ABD5XH98</accession>
<dbReference type="RefSeq" id="WP_390242981.1">
    <property type="nucleotide sequence ID" value="NZ_JBHTAB010000001.1"/>
</dbReference>
<protein>
    <submittedName>
        <fullName evidence="2">Uncharacterized protein</fullName>
    </submittedName>
</protein>